<sequence>MSIHSLPHPRRHQQGTPFLPSSFTLFIHARPYYSSLHSLPQSTLPSFLTLNHSTSFHVCLRHSNHTHSSFLKTFYNLSLLGPIRHSIHIHSYHSHTIPLPYSLDRATRKPSPASSHICPLPHWGATDGWQGQCSAHSRRDTGRRHCQKLKTRS</sequence>
<accession>A0AAE1GC58</accession>
<protein>
    <submittedName>
        <fullName evidence="2">Uncharacterized protein</fullName>
    </submittedName>
</protein>
<feature type="region of interest" description="Disordered" evidence="1">
    <location>
        <begin position="134"/>
        <end position="153"/>
    </location>
</feature>
<reference evidence="2" key="1">
    <citation type="submission" date="2023-10" db="EMBL/GenBank/DDBJ databases">
        <title>Genome assemblies of two species of porcelain crab, Petrolisthes cinctipes and Petrolisthes manimaculis (Anomura: Porcellanidae).</title>
        <authorList>
            <person name="Angst P."/>
        </authorList>
    </citation>
    <scope>NUCLEOTIDE SEQUENCE</scope>
    <source>
        <strain evidence="2">PB745_01</strain>
        <tissue evidence="2">Gill</tissue>
    </source>
</reference>
<feature type="compositionally biased region" description="Basic residues" evidence="1">
    <location>
        <begin position="141"/>
        <end position="153"/>
    </location>
</feature>
<dbReference type="Proteomes" id="UP001286313">
    <property type="component" value="Unassembled WGS sequence"/>
</dbReference>
<evidence type="ECO:0000313" key="3">
    <source>
        <dbReference type="Proteomes" id="UP001286313"/>
    </source>
</evidence>
<comment type="caution">
    <text evidence="2">The sequence shown here is derived from an EMBL/GenBank/DDBJ whole genome shotgun (WGS) entry which is preliminary data.</text>
</comment>
<evidence type="ECO:0000256" key="1">
    <source>
        <dbReference type="SAM" id="MobiDB-lite"/>
    </source>
</evidence>
<keyword evidence="3" id="KW-1185">Reference proteome</keyword>
<dbReference type="EMBL" id="JAWQEG010000664">
    <property type="protein sequence ID" value="KAK3886893.1"/>
    <property type="molecule type" value="Genomic_DNA"/>
</dbReference>
<organism evidence="2 3">
    <name type="scientific">Petrolisthes cinctipes</name>
    <name type="common">Flat porcelain crab</name>
    <dbReference type="NCBI Taxonomy" id="88211"/>
    <lineage>
        <taxon>Eukaryota</taxon>
        <taxon>Metazoa</taxon>
        <taxon>Ecdysozoa</taxon>
        <taxon>Arthropoda</taxon>
        <taxon>Crustacea</taxon>
        <taxon>Multicrustacea</taxon>
        <taxon>Malacostraca</taxon>
        <taxon>Eumalacostraca</taxon>
        <taxon>Eucarida</taxon>
        <taxon>Decapoda</taxon>
        <taxon>Pleocyemata</taxon>
        <taxon>Anomura</taxon>
        <taxon>Galatheoidea</taxon>
        <taxon>Porcellanidae</taxon>
        <taxon>Petrolisthes</taxon>
    </lineage>
</organism>
<dbReference type="AlphaFoldDB" id="A0AAE1GC58"/>
<name>A0AAE1GC58_PETCI</name>
<proteinExistence type="predicted"/>
<evidence type="ECO:0000313" key="2">
    <source>
        <dbReference type="EMBL" id="KAK3886893.1"/>
    </source>
</evidence>
<gene>
    <name evidence="2" type="ORF">Pcinc_009005</name>
</gene>